<dbReference type="SUPFAM" id="SSF56645">
    <property type="entry name" value="Acyl-CoA dehydrogenase NM domain-like"/>
    <property type="match status" value="1"/>
</dbReference>
<dbReference type="PANTHER" id="PTHR10909">
    <property type="entry name" value="ELECTRON TRANSPORT OXIDOREDUCTASE"/>
    <property type="match status" value="1"/>
</dbReference>
<dbReference type="InterPro" id="IPR036250">
    <property type="entry name" value="AcylCo_DH-like_C"/>
</dbReference>
<dbReference type="EMBL" id="JAEVFJ010000013">
    <property type="protein sequence ID" value="KAH8101072.1"/>
    <property type="molecule type" value="Genomic_DNA"/>
</dbReference>
<dbReference type="InterPro" id="IPR012258">
    <property type="entry name" value="Acyl-CoA_oxidase"/>
</dbReference>
<dbReference type="Gene3D" id="1.20.140.10">
    <property type="entry name" value="Butyryl-CoA Dehydrogenase, subunit A, domain 3"/>
    <property type="match status" value="1"/>
</dbReference>
<dbReference type="GO" id="GO:0071949">
    <property type="term" value="F:FAD binding"/>
    <property type="evidence" value="ECO:0007669"/>
    <property type="project" value="InterPro"/>
</dbReference>
<dbReference type="Proteomes" id="UP000813824">
    <property type="component" value="Unassembled WGS sequence"/>
</dbReference>
<evidence type="ECO:0000313" key="2">
    <source>
        <dbReference type="Proteomes" id="UP000813824"/>
    </source>
</evidence>
<dbReference type="AlphaFoldDB" id="A0A8K0XQA2"/>
<dbReference type="GO" id="GO:0005504">
    <property type="term" value="F:fatty acid binding"/>
    <property type="evidence" value="ECO:0007669"/>
    <property type="project" value="TreeGrafter"/>
</dbReference>
<proteinExistence type="predicted"/>
<dbReference type="GO" id="GO:0033540">
    <property type="term" value="P:fatty acid beta-oxidation using acyl-CoA oxidase"/>
    <property type="evidence" value="ECO:0007669"/>
    <property type="project" value="TreeGrafter"/>
</dbReference>
<accession>A0A8K0XQA2</accession>
<dbReference type="InterPro" id="IPR046373">
    <property type="entry name" value="Acyl-CoA_Oxase/DH_mid-dom_sf"/>
</dbReference>
<dbReference type="SUPFAM" id="SSF47203">
    <property type="entry name" value="Acyl-CoA dehydrogenase C-terminal domain-like"/>
    <property type="match status" value="1"/>
</dbReference>
<dbReference type="GO" id="GO:0055088">
    <property type="term" value="P:lipid homeostasis"/>
    <property type="evidence" value="ECO:0007669"/>
    <property type="project" value="TreeGrafter"/>
</dbReference>
<organism evidence="1 2">
    <name type="scientific">Cristinia sonorae</name>
    <dbReference type="NCBI Taxonomy" id="1940300"/>
    <lineage>
        <taxon>Eukaryota</taxon>
        <taxon>Fungi</taxon>
        <taxon>Dikarya</taxon>
        <taxon>Basidiomycota</taxon>
        <taxon>Agaricomycotina</taxon>
        <taxon>Agaricomycetes</taxon>
        <taxon>Agaricomycetidae</taxon>
        <taxon>Agaricales</taxon>
        <taxon>Pleurotineae</taxon>
        <taxon>Stephanosporaceae</taxon>
        <taxon>Cristinia</taxon>
    </lineage>
</organism>
<dbReference type="OrthoDB" id="538336at2759"/>
<dbReference type="GO" id="GO:0005777">
    <property type="term" value="C:peroxisome"/>
    <property type="evidence" value="ECO:0007669"/>
    <property type="project" value="InterPro"/>
</dbReference>
<dbReference type="PANTHER" id="PTHR10909:SF382">
    <property type="entry name" value="ACYL-COENZYME A OXIDASE"/>
    <property type="match status" value="1"/>
</dbReference>
<protein>
    <submittedName>
        <fullName evidence="1">Acyl-CoA dehydrogenase NM domain-like protein</fullName>
    </submittedName>
</protein>
<name>A0A8K0XQA2_9AGAR</name>
<dbReference type="Gene3D" id="2.40.110.10">
    <property type="entry name" value="Butyryl-CoA Dehydrogenase, subunit A, domain 2"/>
    <property type="match status" value="1"/>
</dbReference>
<sequence>MGSFEEFQKPSFTALHASSVTASLASTSLFQLDKSTLNEQELTAITYKRAKAIARAYDLTAQDIVFLKSKFWGLHTDQICSMDGEAATLLTIQYNLVAGTLAPFAFQREELQPLLQDILDFDVSSQFLLSEVGHGLDSPHLETTATLLPTGEFDLHTPSPLAAKWTSTTSPTGNIPRVAIVIAQLMIAGVNHGVRAFIVSLDDGKKMCSGITTKIAASRTGGTRHGLTYFDHVYLPYEALLGSLEMPKNLRQNFLEVIWRVGIGSLASSNMSIAAFKTSAYVAGRHSIRRRVTARNGTPMPAITFRPQQAPIMHAVAQAFVLEAYGKYAASEFKDPRIDPRIRHGIAATLRTIVHQHCQNGLYSLAERCGGYGLFEYNQVIENQLSLRAVALAEGDGLALCIRLASELLIGRYGLPSPADPSSFLARHETGLFDEARAVVIRIGEGHNCETFNRLVLPLCQPLIEAIGHRMAYEAAVARGVDSDLIALYVAGAMRHDESWYVEHLGITRRDIAEMEDRALSATFPRLETLLEQTGSKRFCTAPMVTDKSWAEFVDRLPGYEGDAAFSAIPGTHQAAACESPFSRL</sequence>
<gene>
    <name evidence="1" type="ORF">BXZ70DRAFT_107015</name>
</gene>
<reference evidence="1" key="1">
    <citation type="journal article" date="2021" name="New Phytol.">
        <title>Evolutionary innovations through gain and loss of genes in the ectomycorrhizal Boletales.</title>
        <authorList>
            <person name="Wu G."/>
            <person name="Miyauchi S."/>
            <person name="Morin E."/>
            <person name="Kuo A."/>
            <person name="Drula E."/>
            <person name="Varga T."/>
            <person name="Kohler A."/>
            <person name="Feng B."/>
            <person name="Cao Y."/>
            <person name="Lipzen A."/>
            <person name="Daum C."/>
            <person name="Hundley H."/>
            <person name="Pangilinan J."/>
            <person name="Johnson J."/>
            <person name="Barry K."/>
            <person name="LaButti K."/>
            <person name="Ng V."/>
            <person name="Ahrendt S."/>
            <person name="Min B."/>
            <person name="Choi I.G."/>
            <person name="Park H."/>
            <person name="Plett J.M."/>
            <person name="Magnuson J."/>
            <person name="Spatafora J.W."/>
            <person name="Nagy L.G."/>
            <person name="Henrissat B."/>
            <person name="Grigoriev I.V."/>
            <person name="Yang Z.L."/>
            <person name="Xu J."/>
            <person name="Martin F.M."/>
        </authorList>
    </citation>
    <scope>NUCLEOTIDE SEQUENCE</scope>
    <source>
        <strain evidence="1">KKN 215</strain>
    </source>
</reference>
<dbReference type="InterPro" id="IPR009100">
    <property type="entry name" value="AcylCoA_DH/oxidase_NM_dom_sf"/>
</dbReference>
<keyword evidence="2" id="KW-1185">Reference proteome</keyword>
<evidence type="ECO:0000313" key="1">
    <source>
        <dbReference type="EMBL" id="KAH8101072.1"/>
    </source>
</evidence>
<comment type="caution">
    <text evidence="1">The sequence shown here is derived from an EMBL/GenBank/DDBJ whole genome shotgun (WGS) entry which is preliminary data.</text>
</comment>
<dbReference type="GO" id="GO:0003997">
    <property type="term" value="F:acyl-CoA oxidase activity"/>
    <property type="evidence" value="ECO:0007669"/>
    <property type="project" value="InterPro"/>
</dbReference>